<dbReference type="GO" id="GO:0005886">
    <property type="term" value="C:plasma membrane"/>
    <property type="evidence" value="ECO:0007669"/>
    <property type="project" value="UniProtKB-SubCell"/>
</dbReference>
<keyword evidence="3" id="KW-1003">Cell membrane</keyword>
<evidence type="ECO:0000313" key="9">
    <source>
        <dbReference type="Proteomes" id="UP000198531"/>
    </source>
</evidence>
<keyword evidence="5 7" id="KW-1133">Transmembrane helix</keyword>
<feature type="transmembrane region" description="Helical" evidence="7">
    <location>
        <begin position="37"/>
        <end position="64"/>
    </location>
</feature>
<accession>A0A1I6IRR1</accession>
<feature type="transmembrane region" description="Helical" evidence="7">
    <location>
        <begin position="151"/>
        <end position="171"/>
    </location>
</feature>
<dbReference type="EMBL" id="FOYT01000004">
    <property type="protein sequence ID" value="SFR69408.1"/>
    <property type="molecule type" value="Genomic_DNA"/>
</dbReference>
<evidence type="ECO:0000256" key="1">
    <source>
        <dbReference type="ARBA" id="ARBA00004651"/>
    </source>
</evidence>
<evidence type="ECO:0000256" key="5">
    <source>
        <dbReference type="ARBA" id="ARBA00022989"/>
    </source>
</evidence>
<dbReference type="RefSeq" id="WP_089810230.1">
    <property type="nucleotide sequence ID" value="NZ_FOYT01000004.1"/>
</dbReference>
<evidence type="ECO:0000256" key="3">
    <source>
        <dbReference type="ARBA" id="ARBA00022475"/>
    </source>
</evidence>
<feature type="transmembrane region" description="Helical" evidence="7">
    <location>
        <begin position="290"/>
        <end position="312"/>
    </location>
</feature>
<keyword evidence="4 7" id="KW-0812">Transmembrane</keyword>
<feature type="transmembrane region" description="Helical" evidence="7">
    <location>
        <begin position="129"/>
        <end position="145"/>
    </location>
</feature>
<evidence type="ECO:0000313" key="8">
    <source>
        <dbReference type="EMBL" id="SFR69408.1"/>
    </source>
</evidence>
<dbReference type="AlphaFoldDB" id="A0A1I6IRR1"/>
<reference evidence="9" key="1">
    <citation type="submission" date="2016-10" db="EMBL/GenBank/DDBJ databases">
        <authorList>
            <person name="Varghese N."/>
            <person name="Submissions S."/>
        </authorList>
    </citation>
    <scope>NUCLEOTIDE SEQUENCE [LARGE SCALE GENOMIC DNA]</scope>
    <source>
        <strain evidence="9">CGMCC 1.7736</strain>
    </source>
</reference>
<proteinExistence type="inferred from homology"/>
<dbReference type="Pfam" id="PF03706">
    <property type="entry name" value="LPG_synthase_TM"/>
    <property type="match status" value="1"/>
</dbReference>
<comment type="subcellular location">
    <subcellularLocation>
        <location evidence="1">Cell membrane</location>
        <topology evidence="1">Multi-pass membrane protein</topology>
    </subcellularLocation>
</comment>
<dbReference type="InterPro" id="IPR022791">
    <property type="entry name" value="L-PG_synthase/AglD"/>
</dbReference>
<organism evidence="8 9">
    <name type="scientific">Halogeometricum rufum</name>
    <dbReference type="NCBI Taxonomy" id="553469"/>
    <lineage>
        <taxon>Archaea</taxon>
        <taxon>Methanobacteriati</taxon>
        <taxon>Methanobacteriota</taxon>
        <taxon>Stenosarchaea group</taxon>
        <taxon>Halobacteria</taxon>
        <taxon>Halobacteriales</taxon>
        <taxon>Haloferacaceae</taxon>
        <taxon>Halogeometricum</taxon>
    </lineage>
</organism>
<evidence type="ECO:0000256" key="4">
    <source>
        <dbReference type="ARBA" id="ARBA00022692"/>
    </source>
</evidence>
<dbReference type="Proteomes" id="UP000198531">
    <property type="component" value="Unassembled WGS sequence"/>
</dbReference>
<dbReference type="PANTHER" id="PTHR39087">
    <property type="entry name" value="UPF0104 MEMBRANE PROTEIN MJ1595"/>
    <property type="match status" value="1"/>
</dbReference>
<evidence type="ECO:0000256" key="6">
    <source>
        <dbReference type="ARBA" id="ARBA00023136"/>
    </source>
</evidence>
<sequence>MRRLARFLVGVLLGGGAFAGYLASVGAGDVAGRVAELPPWAVAAVVLFVVGEGLADGIGVWASVNPLGRGLSKRQSVQFAMAGDFFDTLSPAGPVSSEPIMARFIGVTTETSYADALAVRGVAKYVKSGAQLLLSTVLALSITVGGSSPRFVLVTLAGAVGTLLVGGLVVLRFRAAVSRAAVAVAAPVVAWASSLYRDDPHDRAVVASAVERFWARVLLFRDRPGLVALVAVGGVVEQVLTAAALYVALLGIGSGTGAAVALLPIVAVVPLPQASSIVPIPGSIGAYDVVLGGALTLVTGAAPAAAAAAVLVVRTVTLPFGLSVGGLSVAFLRGWRP</sequence>
<keyword evidence="9" id="KW-1185">Reference proteome</keyword>
<comment type="similarity">
    <text evidence="2">Belongs to the UPF0104 family.</text>
</comment>
<feature type="transmembrane region" description="Helical" evidence="7">
    <location>
        <begin position="318"/>
        <end position="335"/>
    </location>
</feature>
<keyword evidence="6 7" id="KW-0472">Membrane</keyword>
<gene>
    <name evidence="8" type="ORF">SAMN04487947_3612</name>
</gene>
<name>A0A1I6IRR1_9EURY</name>
<dbReference type="PANTHER" id="PTHR39087:SF2">
    <property type="entry name" value="UPF0104 MEMBRANE PROTEIN MJ1595"/>
    <property type="match status" value="1"/>
</dbReference>
<protein>
    <submittedName>
        <fullName evidence="8">Lysylphosphatidylglycerol synthase TM region</fullName>
    </submittedName>
</protein>
<dbReference type="STRING" id="553469.SAMN04487947_3612"/>
<dbReference type="OrthoDB" id="293208at2157"/>
<evidence type="ECO:0000256" key="7">
    <source>
        <dbReference type="SAM" id="Phobius"/>
    </source>
</evidence>
<evidence type="ECO:0000256" key="2">
    <source>
        <dbReference type="ARBA" id="ARBA00011061"/>
    </source>
</evidence>